<name>A0A2U1K6I1_9BACI</name>
<dbReference type="Pfam" id="PF10720">
    <property type="entry name" value="DUF2515"/>
    <property type="match status" value="1"/>
</dbReference>
<sequence>MSFICKKFSQKLPPEFIELKKEIKKAIKKRKNEMPFHLLSNPEKEIIERIREQTGKLNANNVTRTSAYFDMYLRYPNLHWAFLGHMVSRNGGWNMTDLKGELISRLLSEKEQNDFFSFLERGNWLIFQDVYPQFLIYEESVNSGSSLFHLLSYFGVSVFMEGVWNRYLEKRDDKLLAIALVINEQTYLEKRVIQNFNFLKHIIFSFEFQLQDLLGLNQVLFPYLKNEKEVGLIGETIHHFAFLSERISLGKRLYSLLFENEEMLKKVVHWAEKHPHTGSRKDFFPHVFNDVKELPPGKKYVKKLNNCTLQKNAAKLYSPQLKDSWQNAAHAPAEKGDWFADFKILKELADFEEKGNGEIENDYCETLEKLEIAIITKEAVFRKEA</sequence>
<dbReference type="RefSeq" id="WP_116553288.1">
    <property type="nucleotide sequence ID" value="NZ_QCZG01000003.1"/>
</dbReference>
<keyword evidence="2" id="KW-1185">Reference proteome</keyword>
<proteinExistence type="predicted"/>
<evidence type="ECO:0000313" key="1">
    <source>
        <dbReference type="EMBL" id="PWA13002.1"/>
    </source>
</evidence>
<dbReference type="AlphaFoldDB" id="A0A2U1K6I1"/>
<evidence type="ECO:0000313" key="2">
    <source>
        <dbReference type="Proteomes" id="UP000245998"/>
    </source>
</evidence>
<dbReference type="Proteomes" id="UP000245998">
    <property type="component" value="Unassembled WGS sequence"/>
</dbReference>
<dbReference type="InterPro" id="IPR019658">
    <property type="entry name" value="DUF2515"/>
</dbReference>
<accession>A0A2U1K6I1</accession>
<reference evidence="1 2" key="1">
    <citation type="submission" date="2018-04" db="EMBL/GenBank/DDBJ databases">
        <title>Camelliibacillus theae gen. nov., sp. nov., isolated from Pu'er tea.</title>
        <authorList>
            <person name="Niu L."/>
        </authorList>
    </citation>
    <scope>NUCLEOTIDE SEQUENCE [LARGE SCALE GENOMIC DNA]</scope>
    <source>
        <strain evidence="1 2">T8</strain>
    </source>
</reference>
<dbReference type="EMBL" id="QCZG01000003">
    <property type="protein sequence ID" value="PWA13002.1"/>
    <property type="molecule type" value="Genomic_DNA"/>
</dbReference>
<organism evidence="1 2">
    <name type="scientific">Pueribacillus theae</name>
    <dbReference type="NCBI Taxonomy" id="2171751"/>
    <lineage>
        <taxon>Bacteria</taxon>
        <taxon>Bacillati</taxon>
        <taxon>Bacillota</taxon>
        <taxon>Bacilli</taxon>
        <taxon>Bacillales</taxon>
        <taxon>Bacillaceae</taxon>
        <taxon>Pueribacillus</taxon>
    </lineage>
</organism>
<dbReference type="OrthoDB" id="2690514at2"/>
<gene>
    <name evidence="1" type="ORF">DCC39_02395</name>
</gene>
<comment type="caution">
    <text evidence="1">The sequence shown here is derived from an EMBL/GenBank/DDBJ whole genome shotgun (WGS) entry which is preliminary data.</text>
</comment>
<protein>
    <submittedName>
        <fullName evidence="1">DUF2515 domain-containing protein</fullName>
    </submittedName>
</protein>